<keyword evidence="3" id="KW-0346">Stress response</keyword>
<dbReference type="EMBL" id="FOGG01000040">
    <property type="protein sequence ID" value="SES18459.1"/>
    <property type="molecule type" value="Genomic_DNA"/>
</dbReference>
<evidence type="ECO:0000313" key="4">
    <source>
        <dbReference type="Proteomes" id="UP000199572"/>
    </source>
</evidence>
<dbReference type="PANTHER" id="PTHR35535:SF2">
    <property type="entry name" value="DUF306 DOMAIN-CONTAINING PROTEIN"/>
    <property type="match status" value="1"/>
</dbReference>
<dbReference type="InterPro" id="IPR038670">
    <property type="entry name" value="HslJ-like_sf"/>
</dbReference>
<dbReference type="InterPro" id="IPR053147">
    <property type="entry name" value="Hsp_HslJ-like"/>
</dbReference>
<sequence>MKNLIIFACILCLFSSCLEKIDPAKLTNTKWELTEMPGSTLPANAKATLNFGDSLRVSGKSFCNNYGGKAEISGNTVALKNVYGTKMFCQETATAESAYLTALNQVNAAKLKGGKLQLLNGDKALLVFTQSN</sequence>
<accession>A0A1H9VA45</accession>
<dbReference type="OrthoDB" id="880459at2"/>
<reference evidence="3 4" key="1">
    <citation type="submission" date="2016-10" db="EMBL/GenBank/DDBJ databases">
        <authorList>
            <person name="de Groot N.N."/>
        </authorList>
    </citation>
    <scope>NUCLEOTIDE SEQUENCE [LARGE SCALE GENOMIC DNA]</scope>
    <source>
        <strain evidence="3 4">DSM 18610</strain>
    </source>
</reference>
<dbReference type="PANTHER" id="PTHR35535">
    <property type="entry name" value="HEAT SHOCK PROTEIN HSLJ"/>
    <property type="match status" value="1"/>
</dbReference>
<dbReference type="Pfam" id="PF03724">
    <property type="entry name" value="META"/>
    <property type="match status" value="1"/>
</dbReference>
<feature type="signal peptide" evidence="1">
    <location>
        <begin position="1"/>
        <end position="19"/>
    </location>
</feature>
<dbReference type="AlphaFoldDB" id="A0A1H9VA45"/>
<dbReference type="Gene3D" id="2.40.128.270">
    <property type="match status" value="1"/>
</dbReference>
<dbReference type="RefSeq" id="WP_090888445.1">
    <property type="nucleotide sequence ID" value="NZ_FOGG01000040.1"/>
</dbReference>
<keyword evidence="4" id="KW-1185">Reference proteome</keyword>
<evidence type="ECO:0000256" key="1">
    <source>
        <dbReference type="SAM" id="SignalP"/>
    </source>
</evidence>
<evidence type="ECO:0000313" key="3">
    <source>
        <dbReference type="EMBL" id="SES18459.1"/>
    </source>
</evidence>
<protein>
    <submittedName>
        <fullName evidence="3">Heat shock protein HslJ</fullName>
    </submittedName>
</protein>
<dbReference type="InterPro" id="IPR005184">
    <property type="entry name" value="DUF306_Meta_HslJ"/>
</dbReference>
<proteinExistence type="predicted"/>
<feature type="chain" id="PRO_5011600067" evidence="1">
    <location>
        <begin position="20"/>
        <end position="132"/>
    </location>
</feature>
<gene>
    <name evidence="3" type="ORF">SAMN04488023_1403</name>
</gene>
<dbReference type="STRING" id="390241.SAMN04488023_1403"/>
<dbReference type="PROSITE" id="PS51257">
    <property type="entry name" value="PROKAR_LIPOPROTEIN"/>
    <property type="match status" value="1"/>
</dbReference>
<name>A0A1H9VA45_9SPHI</name>
<keyword evidence="1" id="KW-0732">Signal</keyword>
<feature type="domain" description="DUF306" evidence="2">
    <location>
        <begin position="24"/>
        <end position="128"/>
    </location>
</feature>
<organism evidence="3 4">
    <name type="scientific">Pedobacter rhizosphaerae</name>
    <dbReference type="NCBI Taxonomy" id="390241"/>
    <lineage>
        <taxon>Bacteria</taxon>
        <taxon>Pseudomonadati</taxon>
        <taxon>Bacteroidota</taxon>
        <taxon>Sphingobacteriia</taxon>
        <taxon>Sphingobacteriales</taxon>
        <taxon>Sphingobacteriaceae</taxon>
        <taxon>Pedobacter</taxon>
    </lineage>
</organism>
<dbReference type="Proteomes" id="UP000199572">
    <property type="component" value="Unassembled WGS sequence"/>
</dbReference>
<evidence type="ECO:0000259" key="2">
    <source>
        <dbReference type="Pfam" id="PF03724"/>
    </source>
</evidence>